<dbReference type="Gene3D" id="1.20.1310.10">
    <property type="entry name" value="Cullin Repeats"/>
    <property type="match status" value="1"/>
</dbReference>
<protein>
    <submittedName>
        <fullName evidence="2">Cullin 3B</fullName>
    </submittedName>
</protein>
<dbReference type="PANTHER" id="PTHR11932">
    <property type="entry name" value="CULLIN"/>
    <property type="match status" value="1"/>
</dbReference>
<dbReference type="InterPro" id="IPR045093">
    <property type="entry name" value="Cullin"/>
</dbReference>
<dbReference type="InterPro" id="IPR059120">
    <property type="entry name" value="Cullin-like_AB"/>
</dbReference>
<gene>
    <name evidence="2" type="ORF">Faunusvirus31_5</name>
</gene>
<name>A0A3G4ZXK3_9VIRU</name>
<dbReference type="InterPro" id="IPR036317">
    <property type="entry name" value="Cullin_homology_sf"/>
</dbReference>
<dbReference type="InterPro" id="IPR016158">
    <property type="entry name" value="Cullin_homology"/>
</dbReference>
<reference evidence="2" key="1">
    <citation type="submission" date="2018-10" db="EMBL/GenBank/DDBJ databases">
        <title>Hidden diversity of soil giant viruses.</title>
        <authorList>
            <person name="Schulz F."/>
            <person name="Alteio L."/>
            <person name="Goudeau D."/>
            <person name="Ryan E.M."/>
            <person name="Malmstrom R.R."/>
            <person name="Blanchard J."/>
            <person name="Woyke T."/>
        </authorList>
    </citation>
    <scope>NUCLEOTIDE SEQUENCE</scope>
    <source>
        <strain evidence="2">FNV1</strain>
    </source>
</reference>
<dbReference type="EMBL" id="MK072162">
    <property type="protein sequence ID" value="AYV79635.1"/>
    <property type="molecule type" value="Genomic_DNA"/>
</dbReference>
<dbReference type="Gene3D" id="3.30.230.130">
    <property type="entry name" value="Cullin, Chain C, Domain 2"/>
    <property type="match status" value="1"/>
</dbReference>
<proteinExistence type="predicted"/>
<evidence type="ECO:0000259" key="1">
    <source>
        <dbReference type="PROSITE" id="PS50069"/>
    </source>
</evidence>
<sequence>MASLALSRQPIIDKFQIVKGVKNSAAIIQDINKYISDIFIDKQVLNKSAIINEIYHLLNTDSKQNTLADVSKIIADSIKSYLATNRFEITKYTAKQFYVYWKNYLHKLKQVNEIFKYINFNSSNYSIKYVYFVGYTAFADIYINNRSSAFIKNLCDAVIRLDIENLQYVIDLMYIIYKYDDEKYIVHTWAVEDKIVQSIFDNVQATYTNKENIVTLVKKWEYINKVLGYGVNHDAKKYEHSGLPITLKNKLYNLLYASLSYNITLLISSDVTQVDKLMVNEYKFIKSIYMYIKTKKQNEKTLTIDKFILPFANYISQFKSIKYEESNFVDMSLLYNIIDTVDKITDIRILFDNGAKVAEYVNTVCKTILNSETKLIEYITQCVPKLFKIRSAKNNDMINNNITSVLNMTKWFNDVDIFILTYEKYLADRLLNYLSVYSRTIKKSSKSVNEKNKQFITKMAEDETMFVKYIGILHGDHIVLHMTHMLTNFTDNIDMIDEFNNINFKDDSKTFNAKLLNFTILTSQYWKFIDTVNKNNYACQLPDEINIYLQTLKKYYTMRHDRSINLLMDSSEATVNFTNRSGKYSVKCTLPQLSIMMLFKSSIDIISHDTIKKNTTLPDSVLRQLLLSLIDAKILKIMGINDDIAMYHISDEPLESTDHVIDITRYAVKAEESKVKLAELLKDDRENIVMCSIVATMKKAKKMSRINLYDAVIKYSSRFFALEKDLFDGQLNKAISTDEVIIKDNFVEYIE</sequence>
<accession>A0A3G4ZXK3</accession>
<dbReference type="Pfam" id="PF26557">
    <property type="entry name" value="Cullin_AB"/>
    <property type="match status" value="1"/>
</dbReference>
<evidence type="ECO:0000313" key="2">
    <source>
        <dbReference type="EMBL" id="AYV79635.1"/>
    </source>
</evidence>
<feature type="domain" description="Cullin family profile" evidence="1">
    <location>
        <begin position="374"/>
        <end position="630"/>
    </location>
</feature>
<dbReference type="GO" id="GO:0031625">
    <property type="term" value="F:ubiquitin protein ligase binding"/>
    <property type="evidence" value="ECO:0007669"/>
    <property type="project" value="InterPro"/>
</dbReference>
<dbReference type="SUPFAM" id="SSF75632">
    <property type="entry name" value="Cullin homology domain"/>
    <property type="match status" value="1"/>
</dbReference>
<organism evidence="2">
    <name type="scientific">Faunusvirus sp</name>
    <dbReference type="NCBI Taxonomy" id="2487766"/>
    <lineage>
        <taxon>Viruses</taxon>
        <taxon>Varidnaviria</taxon>
        <taxon>Bamfordvirae</taxon>
        <taxon>Nucleocytoviricota</taxon>
        <taxon>Megaviricetes</taxon>
        <taxon>Imitervirales</taxon>
        <taxon>Mimiviridae</taxon>
    </lineage>
</organism>
<dbReference type="PROSITE" id="PS50069">
    <property type="entry name" value="CULLIN_2"/>
    <property type="match status" value="1"/>
</dbReference>
<dbReference type="GO" id="GO:0006511">
    <property type="term" value="P:ubiquitin-dependent protein catabolic process"/>
    <property type="evidence" value="ECO:0007669"/>
    <property type="project" value="InterPro"/>
</dbReference>